<evidence type="ECO:0000313" key="1">
    <source>
        <dbReference type="EMBL" id="JAH53805.1"/>
    </source>
</evidence>
<proteinExistence type="predicted"/>
<accession>A0A0E9TLU4</accession>
<dbReference type="EMBL" id="GBXM01054772">
    <property type="protein sequence ID" value="JAH53805.1"/>
    <property type="molecule type" value="Transcribed_RNA"/>
</dbReference>
<reference evidence="1" key="2">
    <citation type="journal article" date="2015" name="Fish Shellfish Immunol.">
        <title>Early steps in the European eel (Anguilla anguilla)-Vibrio vulnificus interaction in the gills: Role of the RtxA13 toxin.</title>
        <authorList>
            <person name="Callol A."/>
            <person name="Pajuelo D."/>
            <person name="Ebbesson L."/>
            <person name="Teles M."/>
            <person name="MacKenzie S."/>
            <person name="Amaro C."/>
        </authorList>
    </citation>
    <scope>NUCLEOTIDE SEQUENCE</scope>
</reference>
<name>A0A0E9TLU4_ANGAN</name>
<dbReference type="AlphaFoldDB" id="A0A0E9TLU4"/>
<protein>
    <submittedName>
        <fullName evidence="1">Uncharacterized protein</fullName>
    </submittedName>
</protein>
<sequence>MSMAVTPTSCSFRRETGCTWRKRSKMATVMYRVSCGSWNLECTWMSQSTRSARMRSLIS</sequence>
<organism evidence="1">
    <name type="scientific">Anguilla anguilla</name>
    <name type="common">European freshwater eel</name>
    <name type="synonym">Muraena anguilla</name>
    <dbReference type="NCBI Taxonomy" id="7936"/>
    <lineage>
        <taxon>Eukaryota</taxon>
        <taxon>Metazoa</taxon>
        <taxon>Chordata</taxon>
        <taxon>Craniata</taxon>
        <taxon>Vertebrata</taxon>
        <taxon>Euteleostomi</taxon>
        <taxon>Actinopterygii</taxon>
        <taxon>Neopterygii</taxon>
        <taxon>Teleostei</taxon>
        <taxon>Anguilliformes</taxon>
        <taxon>Anguillidae</taxon>
        <taxon>Anguilla</taxon>
    </lineage>
</organism>
<reference evidence="1" key="1">
    <citation type="submission" date="2014-11" db="EMBL/GenBank/DDBJ databases">
        <authorList>
            <person name="Amaro Gonzalez C."/>
        </authorList>
    </citation>
    <scope>NUCLEOTIDE SEQUENCE</scope>
</reference>